<evidence type="ECO:0000313" key="13">
    <source>
        <dbReference type="EMBL" id="EZG48224.1"/>
    </source>
</evidence>
<evidence type="ECO:0000256" key="1">
    <source>
        <dbReference type="ARBA" id="ARBA00004477"/>
    </source>
</evidence>
<gene>
    <name evidence="13" type="ORF">GNI_129630</name>
</gene>
<feature type="compositionally biased region" description="Acidic residues" evidence="11">
    <location>
        <begin position="398"/>
        <end position="419"/>
    </location>
</feature>
<comment type="subcellular location">
    <subcellularLocation>
        <location evidence="1">Endoplasmic reticulum membrane</location>
        <topology evidence="1">Multi-pass membrane protein</topology>
    </subcellularLocation>
</comment>
<evidence type="ECO:0000256" key="6">
    <source>
        <dbReference type="ARBA" id="ARBA00022824"/>
    </source>
</evidence>
<keyword evidence="10 12" id="KW-0472">Membrane</keyword>
<evidence type="ECO:0000256" key="2">
    <source>
        <dbReference type="ARBA" id="ARBA00010604"/>
    </source>
</evidence>
<dbReference type="Proteomes" id="UP000019763">
    <property type="component" value="Unassembled WGS sequence"/>
</dbReference>
<organism evidence="13 14">
    <name type="scientific">Gregarina niphandrodes</name>
    <name type="common">Septate eugregarine</name>
    <dbReference type="NCBI Taxonomy" id="110365"/>
    <lineage>
        <taxon>Eukaryota</taxon>
        <taxon>Sar</taxon>
        <taxon>Alveolata</taxon>
        <taxon>Apicomplexa</taxon>
        <taxon>Conoidasida</taxon>
        <taxon>Gregarinasina</taxon>
        <taxon>Eugregarinorida</taxon>
        <taxon>Gregarinidae</taxon>
        <taxon>Gregarina</taxon>
    </lineage>
</organism>
<evidence type="ECO:0000256" key="4">
    <source>
        <dbReference type="ARBA" id="ARBA00022448"/>
    </source>
</evidence>
<dbReference type="InterPro" id="IPR004728">
    <property type="entry name" value="Sec62"/>
</dbReference>
<feature type="transmembrane region" description="Helical" evidence="12">
    <location>
        <begin position="153"/>
        <end position="172"/>
    </location>
</feature>
<dbReference type="GeneID" id="22914542"/>
<dbReference type="GO" id="GO:0031204">
    <property type="term" value="P:post-translational protein targeting to membrane, translocation"/>
    <property type="evidence" value="ECO:0007669"/>
    <property type="project" value="TreeGrafter"/>
</dbReference>
<evidence type="ECO:0000256" key="3">
    <source>
        <dbReference type="ARBA" id="ARBA00021257"/>
    </source>
</evidence>
<comment type="similarity">
    <text evidence="2">Belongs to the SEC62 family.</text>
</comment>
<dbReference type="PANTHER" id="PTHR12443:SF9">
    <property type="entry name" value="TRANSLOCATION PROTEIN SEC62"/>
    <property type="match status" value="1"/>
</dbReference>
<dbReference type="eggNOG" id="KOG2927">
    <property type="taxonomic scope" value="Eukaryota"/>
</dbReference>
<keyword evidence="14" id="KW-1185">Reference proteome</keyword>
<protein>
    <recommendedName>
        <fullName evidence="3">Translocation protein SEC62</fullName>
    </recommendedName>
</protein>
<evidence type="ECO:0000256" key="12">
    <source>
        <dbReference type="SAM" id="Phobius"/>
    </source>
</evidence>
<keyword evidence="8 12" id="KW-1133">Transmembrane helix</keyword>
<keyword evidence="4" id="KW-0813">Transport</keyword>
<evidence type="ECO:0000256" key="10">
    <source>
        <dbReference type="ARBA" id="ARBA00023136"/>
    </source>
</evidence>
<dbReference type="EMBL" id="AFNH02000967">
    <property type="protein sequence ID" value="EZG48224.1"/>
    <property type="molecule type" value="Genomic_DNA"/>
</dbReference>
<comment type="caution">
    <text evidence="13">The sequence shown here is derived from an EMBL/GenBank/DDBJ whole genome shotgun (WGS) entry which is preliminary data.</text>
</comment>
<dbReference type="OrthoDB" id="200187at2759"/>
<keyword evidence="7" id="KW-0653">Protein transport</keyword>
<dbReference type="RefSeq" id="XP_011132120.1">
    <property type="nucleotide sequence ID" value="XM_011133818.1"/>
</dbReference>
<accession>A0A023B1T8</accession>
<keyword evidence="6" id="KW-0256">Endoplasmic reticulum</keyword>
<dbReference type="VEuPathDB" id="CryptoDB:GNI_129630"/>
<proteinExistence type="inferred from homology"/>
<reference evidence="13" key="1">
    <citation type="submission" date="2013-12" db="EMBL/GenBank/DDBJ databases">
        <authorList>
            <person name="Omoto C.K."/>
            <person name="Sibley D."/>
            <person name="Venepally P."/>
            <person name="Hadjithomas M."/>
            <person name="Karamycheva S."/>
            <person name="Brunk B."/>
            <person name="Roos D."/>
            <person name="Caler E."/>
            <person name="Lorenzi H."/>
        </authorList>
    </citation>
    <scope>NUCLEOTIDE SEQUENCE</scope>
</reference>
<evidence type="ECO:0000256" key="7">
    <source>
        <dbReference type="ARBA" id="ARBA00022927"/>
    </source>
</evidence>
<feature type="transmembrane region" description="Helical" evidence="12">
    <location>
        <begin position="184"/>
        <end position="210"/>
    </location>
</feature>
<dbReference type="AlphaFoldDB" id="A0A023B1T8"/>
<name>A0A023B1T8_GRENI</name>
<evidence type="ECO:0000256" key="8">
    <source>
        <dbReference type="ARBA" id="ARBA00022989"/>
    </source>
</evidence>
<keyword evidence="9" id="KW-0811">Translocation</keyword>
<feature type="region of interest" description="Disordered" evidence="11">
    <location>
        <begin position="376"/>
        <end position="435"/>
    </location>
</feature>
<dbReference type="Pfam" id="PF03839">
    <property type="entry name" value="Sec62"/>
    <property type="match status" value="1"/>
</dbReference>
<evidence type="ECO:0000313" key="14">
    <source>
        <dbReference type="Proteomes" id="UP000019763"/>
    </source>
</evidence>
<dbReference type="OMA" id="DILEWGH"/>
<sequence length="435" mass="49221">MASGCCSSSNRHRDSNWDKDAEAFLNDVLKSLKTREAVEVGTKAVEYFRGIDYMKHINEHKSEILKRHECLCLRVGIDLNGEAVAIASALGQLLVQSGLIAKTDHAPLPNLDQSQIPAHLRDNSKWPRRVKIARDQTFTPDGFYAINYEAQNAYSLALLGGTIAVVLIFCMFPIWPFGAKIATWYLTVVLLTILLFCVVIRLVLFVGLWFCGRDFWFLPNLFDEDAGVIESFQPLYSYKQRDDDWLMVAVRAFAAVLTAASFYKLSETHSLSDVTEAGVGAFIDILEWGHTKLGGNSTEVTTNANLDAFLSPEERLARHWEICVKHCEFQDTEEFMEFCVNDCNCLNEMWQSRCWRACEYDVRDELKANVKLCKEGRHSSQLNPPPTAENNASPDKGDEQEMAEQEMAEQEMAEQEMAEQEMAPVNNIDMGNNEL</sequence>
<evidence type="ECO:0000256" key="5">
    <source>
        <dbReference type="ARBA" id="ARBA00022692"/>
    </source>
</evidence>
<keyword evidence="5 12" id="KW-0812">Transmembrane</keyword>
<evidence type="ECO:0000256" key="11">
    <source>
        <dbReference type="SAM" id="MobiDB-lite"/>
    </source>
</evidence>
<dbReference type="GO" id="GO:0005789">
    <property type="term" value="C:endoplasmic reticulum membrane"/>
    <property type="evidence" value="ECO:0007669"/>
    <property type="project" value="UniProtKB-SubCell"/>
</dbReference>
<evidence type="ECO:0000256" key="9">
    <source>
        <dbReference type="ARBA" id="ARBA00023010"/>
    </source>
</evidence>
<dbReference type="PANTHER" id="PTHR12443">
    <property type="entry name" value="TRANSLOCATION PROTEIN SEC62"/>
    <property type="match status" value="1"/>
</dbReference>